<name>A0A8C5L035_JACJA</name>
<dbReference type="Proteomes" id="UP000694385">
    <property type="component" value="Unassembled WGS sequence"/>
</dbReference>
<evidence type="ECO:0000256" key="2">
    <source>
        <dbReference type="SAM" id="Phobius"/>
    </source>
</evidence>
<reference evidence="4" key="1">
    <citation type="submission" date="2025-08" db="UniProtKB">
        <authorList>
            <consortium name="Ensembl"/>
        </authorList>
    </citation>
    <scope>IDENTIFICATION</scope>
</reference>
<gene>
    <name evidence="4" type="primary">Lrrc25</name>
</gene>
<organism evidence="4 5">
    <name type="scientific">Jaculus jaculus</name>
    <name type="common">Lesser Egyptian jerboa</name>
    <dbReference type="NCBI Taxonomy" id="51337"/>
    <lineage>
        <taxon>Eukaryota</taxon>
        <taxon>Metazoa</taxon>
        <taxon>Chordata</taxon>
        <taxon>Craniata</taxon>
        <taxon>Vertebrata</taxon>
        <taxon>Euteleostomi</taxon>
        <taxon>Mammalia</taxon>
        <taxon>Eutheria</taxon>
        <taxon>Euarchontoglires</taxon>
        <taxon>Glires</taxon>
        <taxon>Rodentia</taxon>
        <taxon>Myomorpha</taxon>
        <taxon>Dipodoidea</taxon>
        <taxon>Dipodidae</taxon>
        <taxon>Dipodinae</taxon>
        <taxon>Jaculus</taxon>
    </lineage>
</organism>
<evidence type="ECO:0000313" key="5">
    <source>
        <dbReference type="Proteomes" id="UP000694385"/>
    </source>
</evidence>
<dbReference type="GO" id="GO:0051599">
    <property type="term" value="P:response to hydrostatic pressure"/>
    <property type="evidence" value="ECO:0007669"/>
    <property type="project" value="Ensembl"/>
</dbReference>
<dbReference type="GO" id="GO:0005829">
    <property type="term" value="C:cytosol"/>
    <property type="evidence" value="ECO:0007669"/>
    <property type="project" value="Ensembl"/>
</dbReference>
<accession>A0A8C5L035</accession>
<evidence type="ECO:0000256" key="3">
    <source>
        <dbReference type="SAM" id="SignalP"/>
    </source>
</evidence>
<dbReference type="Ensembl" id="ENSJJAT00000022568.1">
    <property type="protein sequence ID" value="ENSJJAP00000016060.1"/>
    <property type="gene ID" value="ENSJJAG00000018044.1"/>
</dbReference>
<dbReference type="PANTHER" id="PTHR20878">
    <property type="entry name" value="LEUCINE-RICH REPEAT CONTAINING PROTEIN 25"/>
    <property type="match status" value="1"/>
</dbReference>
<feature type="compositionally biased region" description="Polar residues" evidence="1">
    <location>
        <begin position="224"/>
        <end position="248"/>
    </location>
</feature>
<feature type="chain" id="PRO_5034315722" evidence="3">
    <location>
        <begin position="31"/>
        <end position="303"/>
    </location>
</feature>
<keyword evidence="3" id="KW-0732">Signal</keyword>
<keyword evidence="5" id="KW-1185">Reference proteome</keyword>
<feature type="signal peptide" evidence="3">
    <location>
        <begin position="1"/>
        <end position="30"/>
    </location>
</feature>
<dbReference type="GO" id="GO:0071559">
    <property type="term" value="P:response to transforming growth factor beta"/>
    <property type="evidence" value="ECO:0007669"/>
    <property type="project" value="Ensembl"/>
</dbReference>
<evidence type="ECO:0000313" key="4">
    <source>
        <dbReference type="Ensembl" id="ENSJJAP00000016060.1"/>
    </source>
</evidence>
<dbReference type="InterPro" id="IPR039243">
    <property type="entry name" value="LRRC25"/>
</dbReference>
<dbReference type="SUPFAM" id="SSF52058">
    <property type="entry name" value="L domain-like"/>
    <property type="match status" value="1"/>
</dbReference>
<dbReference type="OMA" id="WHNVSAF"/>
<dbReference type="InterPro" id="IPR032675">
    <property type="entry name" value="LRR_dom_sf"/>
</dbReference>
<dbReference type="Pfam" id="PF13855">
    <property type="entry name" value="LRR_8"/>
    <property type="match status" value="1"/>
</dbReference>
<dbReference type="GO" id="GO:1990776">
    <property type="term" value="P:response to angiotensin"/>
    <property type="evidence" value="ECO:0007669"/>
    <property type="project" value="Ensembl"/>
</dbReference>
<dbReference type="Gene3D" id="3.80.10.10">
    <property type="entry name" value="Ribonuclease Inhibitor"/>
    <property type="match status" value="1"/>
</dbReference>
<reference evidence="4" key="2">
    <citation type="submission" date="2025-09" db="UniProtKB">
        <authorList>
            <consortium name="Ensembl"/>
        </authorList>
    </citation>
    <scope>IDENTIFICATION</scope>
</reference>
<dbReference type="GeneTree" id="ENSGT00390000004001"/>
<dbReference type="GO" id="GO:0015630">
    <property type="term" value="C:microtubule cytoskeleton"/>
    <property type="evidence" value="ECO:0007669"/>
    <property type="project" value="Ensembl"/>
</dbReference>
<feature type="region of interest" description="Disordered" evidence="1">
    <location>
        <begin position="210"/>
        <end position="253"/>
    </location>
</feature>
<evidence type="ECO:0000256" key="1">
    <source>
        <dbReference type="SAM" id="MobiDB-lite"/>
    </source>
</evidence>
<proteinExistence type="predicted"/>
<protein>
    <submittedName>
        <fullName evidence="4">Leucine rich repeat containing 25</fullName>
    </submittedName>
</protein>
<dbReference type="InterPro" id="IPR001611">
    <property type="entry name" value="Leu-rich_rpt"/>
</dbReference>
<dbReference type="GO" id="GO:0005783">
    <property type="term" value="C:endoplasmic reticulum"/>
    <property type="evidence" value="ECO:0007669"/>
    <property type="project" value="Ensembl"/>
</dbReference>
<dbReference type="GO" id="GO:0007249">
    <property type="term" value="P:canonical NF-kappaB signal transduction"/>
    <property type="evidence" value="ECO:0007669"/>
    <property type="project" value="Ensembl"/>
</dbReference>
<keyword evidence="2" id="KW-1133">Transmembrane helix</keyword>
<dbReference type="AlphaFoldDB" id="A0A8C5L035"/>
<dbReference type="GO" id="GO:0002248">
    <property type="term" value="P:connective tissue replacement involved in inflammatory response wound healing"/>
    <property type="evidence" value="ECO:0007669"/>
    <property type="project" value="Ensembl"/>
</dbReference>
<dbReference type="PANTHER" id="PTHR20878:SF0">
    <property type="entry name" value="LEUCINE-RICH REPEAT-CONTAINING PROTEIN 25"/>
    <property type="match status" value="1"/>
</dbReference>
<keyword evidence="2" id="KW-0472">Membrane</keyword>
<keyword evidence="2" id="KW-0812">Transmembrane</keyword>
<dbReference type="GO" id="GO:0007507">
    <property type="term" value="P:heart development"/>
    <property type="evidence" value="ECO:0007669"/>
    <property type="project" value="Ensembl"/>
</dbReference>
<feature type="transmembrane region" description="Helical" evidence="2">
    <location>
        <begin position="177"/>
        <end position="199"/>
    </location>
</feature>
<dbReference type="GO" id="GO:0010467">
    <property type="term" value="P:gene expression"/>
    <property type="evidence" value="ECO:0007669"/>
    <property type="project" value="Ensembl"/>
</dbReference>
<sequence>MGAPRVEVPLPSLLLLLLLLLLLGLQKLRSQELSCAVFPGHVDWNQEFDASCLNFSGRGLHLPKNRSLQASRLQVLDLSCNGLRELPRAFFDSLENLRVLDVTHNPLGSVDAALATRCDRDLRADCACSLLAWQVIRRDNCSHQPPLLCLQGDTGIWKNLSTFLQVSCPPGLAPATIGGLVAGGILFLVFAITGLVLAWRLQGHRAASGQGLGKAWQGGPRPGTGSQDRYSSRHPSPKQSVDTPTGRNTPEYENIFLGQPAEGHQWMAPRVHPPEDSDVYMNYKGAHLDHQPVYGNLEALGRR</sequence>